<protein>
    <submittedName>
        <fullName evidence="2">Methyltransferase</fullName>
    </submittedName>
</protein>
<organism evidence="2 3">
    <name type="scientific">Luteimonas chenhongjianii</name>
    <dbReference type="NCBI Taxonomy" id="2006110"/>
    <lineage>
        <taxon>Bacteria</taxon>
        <taxon>Pseudomonadati</taxon>
        <taxon>Pseudomonadota</taxon>
        <taxon>Gammaproteobacteria</taxon>
        <taxon>Lysobacterales</taxon>
        <taxon>Lysobacteraceae</taxon>
        <taxon>Luteimonas</taxon>
    </lineage>
</organism>
<keyword evidence="3" id="KW-1185">Reference proteome</keyword>
<evidence type="ECO:0000313" key="3">
    <source>
        <dbReference type="Proteomes" id="UP000218968"/>
    </source>
</evidence>
<evidence type="ECO:0000313" key="2">
    <source>
        <dbReference type="EMBL" id="ATD66502.1"/>
    </source>
</evidence>
<dbReference type="GO" id="GO:0032259">
    <property type="term" value="P:methylation"/>
    <property type="evidence" value="ECO:0007669"/>
    <property type="project" value="UniProtKB-KW"/>
</dbReference>
<dbReference type="CDD" id="cd02440">
    <property type="entry name" value="AdoMet_MTases"/>
    <property type="match status" value="1"/>
</dbReference>
<dbReference type="OrthoDB" id="9801692at2"/>
<dbReference type="RefSeq" id="WP_096296831.1">
    <property type="nucleotide sequence ID" value="NZ_CP023406.1"/>
</dbReference>
<dbReference type="AlphaFoldDB" id="A0A290XBH0"/>
<keyword evidence="1" id="KW-0732">Signal</keyword>
<evidence type="ECO:0000256" key="1">
    <source>
        <dbReference type="SAM" id="SignalP"/>
    </source>
</evidence>
<keyword evidence="2" id="KW-0489">Methyltransferase</keyword>
<gene>
    <name evidence="2" type="ORF">CNR27_02730</name>
</gene>
<accession>A0A290XBH0</accession>
<feature type="chain" id="PRO_5013330309" evidence="1">
    <location>
        <begin position="26"/>
        <end position="284"/>
    </location>
</feature>
<dbReference type="KEGG" id="lum:CNR27_02730"/>
<keyword evidence="2" id="KW-0808">Transferase</keyword>
<dbReference type="Gene3D" id="3.40.50.150">
    <property type="entry name" value="Vaccinia Virus protein VP39"/>
    <property type="match status" value="1"/>
</dbReference>
<dbReference type="GO" id="GO:0008168">
    <property type="term" value="F:methyltransferase activity"/>
    <property type="evidence" value="ECO:0007669"/>
    <property type="project" value="UniProtKB-KW"/>
</dbReference>
<name>A0A290XBH0_9GAMM</name>
<dbReference type="PIRSF" id="PIRSF031679">
    <property type="entry name" value="Mtase_Alr7345_prd"/>
    <property type="match status" value="1"/>
</dbReference>
<dbReference type="Proteomes" id="UP000218968">
    <property type="component" value="Chromosome"/>
</dbReference>
<dbReference type="InterPro" id="IPR029063">
    <property type="entry name" value="SAM-dependent_MTases_sf"/>
</dbReference>
<feature type="signal peptide" evidence="1">
    <location>
        <begin position="1"/>
        <end position="25"/>
    </location>
</feature>
<proteinExistence type="predicted"/>
<dbReference type="PROSITE" id="PS51257">
    <property type="entry name" value="PROKAR_LIPOPROTEIN"/>
    <property type="match status" value="1"/>
</dbReference>
<sequence length="284" mass="30653">MQRSLSFCALALLVLAGCASGPTTPADSAGDLDANNVARLDAALAGEWRSADNRARDQFRHPRETLTFFGVRPEHTVIEITPGSGAWYTEILAPYLRGNGRYIAALVDPAAVAEGRGRDYQKAQHDGLQARFDAAPAQFEGARTVLYDPTAPRLGPPGSADVVLTFRNVHNWRSAGQAEAMFKSFHEVLRPGGVLGVVEHRARGEVPEGDRSGYVAQSQVIALAQAAGFRVDGSSEINANPKDTRDHPNGVWMLPPTNRHDAADAAKYIAIGESDRMTLRFVKP</sequence>
<dbReference type="SUPFAM" id="SSF53335">
    <property type="entry name" value="S-adenosyl-L-methionine-dependent methyltransferases"/>
    <property type="match status" value="1"/>
</dbReference>
<reference evidence="3" key="1">
    <citation type="submission" date="2017-09" db="EMBL/GenBank/DDBJ databases">
        <title>Luteimonas liuhanmingii sp.nov., isolated from the intestinal contents of Tibetan Plateau Pika in Yushu, Qinghai Province, China.</title>
        <authorList>
            <person name="Gui Z."/>
        </authorList>
    </citation>
    <scope>NUCLEOTIDE SEQUENCE [LARGE SCALE GENOMIC DNA]</scope>
    <source>
        <strain evidence="3">100111</strain>
    </source>
</reference>
<dbReference type="InterPro" id="IPR016980">
    <property type="entry name" value="S-AdoMet-dep_MeTrfase_Alr7345"/>
</dbReference>
<dbReference type="EMBL" id="CP023406">
    <property type="protein sequence ID" value="ATD66502.1"/>
    <property type="molecule type" value="Genomic_DNA"/>
</dbReference>